<proteinExistence type="predicted"/>
<keyword evidence="13 14" id="KW-0472">Membrane</keyword>
<feature type="transmembrane region" description="Helical" evidence="14">
    <location>
        <begin position="400"/>
        <end position="417"/>
    </location>
</feature>
<dbReference type="PANTHER" id="PTHR45528">
    <property type="entry name" value="SENSOR HISTIDINE KINASE CPXA"/>
    <property type="match status" value="1"/>
</dbReference>
<dbReference type="Pfam" id="PF02518">
    <property type="entry name" value="HATPase_c"/>
    <property type="match status" value="1"/>
</dbReference>
<dbReference type="InterPro" id="IPR003660">
    <property type="entry name" value="HAMP_dom"/>
</dbReference>
<dbReference type="InterPro" id="IPR003661">
    <property type="entry name" value="HisK_dim/P_dom"/>
</dbReference>
<evidence type="ECO:0000256" key="3">
    <source>
        <dbReference type="ARBA" id="ARBA00012438"/>
    </source>
</evidence>
<dbReference type="PANTHER" id="PTHR45528:SF1">
    <property type="entry name" value="SENSOR HISTIDINE KINASE CPXA"/>
    <property type="match status" value="1"/>
</dbReference>
<keyword evidence="5" id="KW-0597">Phosphoprotein</keyword>
<evidence type="ECO:0000256" key="2">
    <source>
        <dbReference type="ARBA" id="ARBA00004651"/>
    </source>
</evidence>
<sequence>MTTAGKIRLLLGLLFASLLFTAIVVERTYTPENNLVQTARLLESNLHNKENIVYDALNKKQTFEEIKNLRNNPAKGLTYIQNFTIKNAIWLLVYKNGALDFWTGAKIIPQNIAKIKQGTSFIKQPNGYYEAIRKNDGATSVIFFIPVKTNYPFTNEYLVNTFSKDLTADHNVTIADFTDKNIYTVHDVNNKYLFSLKLVKGVNHRFFYFVVGFWLLAIFTLFLLVNNIARYLAGKGYIYGALLLLAGFIVLFRFINLHYGWPGFTQEMELFSPKLYASSPVYRSLGDLCINILAMCWLVAFAFVYRNRFIKNVPGKVTGYVVLICCIAILIVTSTNLLQVFYGLVINSRISFDVNNVLNLSGFSLLGVLMLCFSFLMFFLLNEVILTICLKLDIPAIRQALILLISIIISTAVITYYQGFSFFYLLWMLMLCIRGYAHLYIDKKFTATSFIGIVLICAIIASIKLNHFESIKEQELRKVLIQRLEVPDDAVADVIFKKIEKQIIVDPMLVAYYKNPDHAADYLETRLQKLYFDRYLSKYDFQVHEYDTADQPISVDKNYAIDVFKDMVVYSSYKVSDYFYRQNESFGFQSYFAILPVFDQGKKLGTIVIELKSKPLVAPGKFPDLLIDKDVKGNNDEFKDYSFAFYTDDTLIGQSGTYVYSIKNRDLKGDLKQYTVQTTRSSKQGFTEKFTTFSHLLYKPSKRNLIVVSQENNVLLSSITALTFFFVVFLAFSAIILVIRMVWIRLKIFSISNNRINWSFKFTWDRILYKTRIQFSMIFAVVITLILVGFITFISISKQYQVQQDKLIRSKIMQIASAFEAGTINGFINNITEDSKIRFDELASTYSADLSLYDLDGRLLLTTQPKIYDYGLLCRQMNGRAFIALNGLQKSEELNEEKIGLLTYKAAYTPIRNVKHETVAYLQLPYFANATDYTERIGSLLNIMINVYALIFIAIGLFAVIIARQITAPLNFIQYNLSKTIYGKKNEPIKWDRDDEIGALVKEYNNMIAALENSALKLAQSERETAWREMAKQVAHEIKNPLTPLKLGLQLLDKSWKDKDPKFDQKFERFSKSFVEQIESLSSIASEFSAFAKMPDTRIERINIFEMLNQAVTIFKQMDNVTINFTPPDAPFYVGADRDQLLRCFNNLLKNAIEATPAGANCQIDINYLITSKNILLTIKDSGSGIPEGMREKIFEPNFTTKSSGTGLGLAFVKNSIENASGKVWFETAIDVGTTFYLSLPAASAEPV</sequence>
<feature type="transmembrane region" description="Helical" evidence="14">
    <location>
        <begin position="237"/>
        <end position="261"/>
    </location>
</feature>
<dbReference type="GO" id="GO:0005524">
    <property type="term" value="F:ATP binding"/>
    <property type="evidence" value="ECO:0007669"/>
    <property type="project" value="UniProtKB-KW"/>
</dbReference>
<dbReference type="GO" id="GO:0000155">
    <property type="term" value="F:phosphorelay sensor kinase activity"/>
    <property type="evidence" value="ECO:0007669"/>
    <property type="project" value="InterPro"/>
</dbReference>
<dbReference type="SMART" id="SM00388">
    <property type="entry name" value="HisKA"/>
    <property type="match status" value="1"/>
</dbReference>
<comment type="caution">
    <text evidence="18">The sequence shown here is derived from an EMBL/GenBank/DDBJ whole genome shotgun (WGS) entry which is preliminary data.</text>
</comment>
<comment type="subcellular location">
    <subcellularLocation>
        <location evidence="2">Cell membrane</location>
        <topology evidence="2">Multi-pass membrane protein</topology>
    </subcellularLocation>
</comment>
<dbReference type="Proteomes" id="UP000297248">
    <property type="component" value="Unassembled WGS sequence"/>
</dbReference>
<reference evidence="17 20" key="3">
    <citation type="submission" date="2020-08" db="EMBL/GenBank/DDBJ databases">
        <title>Genomic Encyclopedia of Type Strains, Phase IV (KMG-IV): sequencing the most valuable type-strain genomes for metagenomic binning, comparative biology and taxonomic classification.</title>
        <authorList>
            <person name="Goeker M."/>
        </authorList>
    </citation>
    <scope>NUCLEOTIDE SEQUENCE [LARGE SCALE GENOMIC DNA]</scope>
    <source>
        <strain evidence="17 20">DSM 100995</strain>
    </source>
</reference>
<keyword evidence="7 14" id="KW-0812">Transmembrane</keyword>
<dbReference type="Gene3D" id="3.30.565.10">
    <property type="entry name" value="Histidine kinase-like ATPase, C-terminal domain"/>
    <property type="match status" value="1"/>
</dbReference>
<keyword evidence="8" id="KW-0547">Nucleotide-binding</keyword>
<evidence type="ECO:0000259" key="16">
    <source>
        <dbReference type="PROSITE" id="PS50885"/>
    </source>
</evidence>
<feature type="transmembrane region" description="Helical" evidence="14">
    <location>
        <begin position="281"/>
        <end position="305"/>
    </location>
</feature>
<evidence type="ECO:0000256" key="12">
    <source>
        <dbReference type="ARBA" id="ARBA00023012"/>
    </source>
</evidence>
<dbReference type="InterPro" id="IPR004358">
    <property type="entry name" value="Sig_transdc_His_kin-like_C"/>
</dbReference>
<dbReference type="RefSeq" id="WP_134336253.1">
    <property type="nucleotide sequence ID" value="NZ_BMCZ01000003.1"/>
</dbReference>
<dbReference type="InterPro" id="IPR005467">
    <property type="entry name" value="His_kinase_dom"/>
</dbReference>
<keyword evidence="11 14" id="KW-1133">Transmembrane helix</keyword>
<dbReference type="CDD" id="cd00082">
    <property type="entry name" value="HisKA"/>
    <property type="match status" value="1"/>
</dbReference>
<feature type="transmembrane region" description="Helical" evidence="14">
    <location>
        <begin position="943"/>
        <end position="963"/>
    </location>
</feature>
<dbReference type="PROSITE" id="PS50885">
    <property type="entry name" value="HAMP"/>
    <property type="match status" value="1"/>
</dbReference>
<dbReference type="EC" id="2.7.13.3" evidence="3"/>
<feature type="transmembrane region" description="Helical" evidence="14">
    <location>
        <begin position="206"/>
        <end position="225"/>
    </location>
</feature>
<evidence type="ECO:0000256" key="5">
    <source>
        <dbReference type="ARBA" id="ARBA00022553"/>
    </source>
</evidence>
<dbReference type="InterPro" id="IPR036890">
    <property type="entry name" value="HATPase_C_sf"/>
</dbReference>
<evidence type="ECO:0000256" key="8">
    <source>
        <dbReference type="ARBA" id="ARBA00022741"/>
    </source>
</evidence>
<dbReference type="Pfam" id="PF00512">
    <property type="entry name" value="HisKA"/>
    <property type="match status" value="1"/>
</dbReference>
<keyword evidence="4" id="KW-1003">Cell membrane</keyword>
<reference evidence="18" key="2">
    <citation type="submission" date="2019-03" db="EMBL/GenBank/DDBJ databases">
        <authorList>
            <person name="Yan Y.-Q."/>
            <person name="Du Z.-J."/>
        </authorList>
    </citation>
    <scope>NUCLEOTIDE SEQUENCE</scope>
    <source>
        <strain evidence="18">PP-F2FG21</strain>
    </source>
</reference>
<feature type="transmembrane region" description="Helical" evidence="14">
    <location>
        <begin position="775"/>
        <end position="796"/>
    </location>
</feature>
<accession>A0A4Y8ADB4</accession>
<evidence type="ECO:0000256" key="14">
    <source>
        <dbReference type="SAM" id="Phobius"/>
    </source>
</evidence>
<keyword evidence="12" id="KW-0902">Two-component regulatory system</keyword>
<feature type="transmembrane region" description="Helical" evidence="14">
    <location>
        <begin position="362"/>
        <end position="388"/>
    </location>
</feature>
<keyword evidence="6" id="KW-0808">Transferase</keyword>
<dbReference type="CDD" id="cd00075">
    <property type="entry name" value="HATPase"/>
    <property type="match status" value="1"/>
</dbReference>
<evidence type="ECO:0000313" key="17">
    <source>
        <dbReference type="EMBL" id="MBB3970265.1"/>
    </source>
</evidence>
<dbReference type="SUPFAM" id="SSF55874">
    <property type="entry name" value="ATPase domain of HSP90 chaperone/DNA topoisomerase II/histidine kinase"/>
    <property type="match status" value="1"/>
</dbReference>
<dbReference type="Gene3D" id="6.10.340.10">
    <property type="match status" value="1"/>
</dbReference>
<dbReference type="EMBL" id="JACIEG010000005">
    <property type="protein sequence ID" value="MBB3970265.1"/>
    <property type="molecule type" value="Genomic_DNA"/>
</dbReference>
<dbReference type="GO" id="GO:0005886">
    <property type="term" value="C:plasma membrane"/>
    <property type="evidence" value="ECO:0007669"/>
    <property type="project" value="UniProtKB-SubCell"/>
</dbReference>
<keyword evidence="20" id="KW-1185">Reference proteome</keyword>
<gene>
    <name evidence="18" type="ORF">E2R65_09475</name>
    <name evidence="17" type="ORF">GGR35_002881</name>
</gene>
<evidence type="ECO:0000256" key="13">
    <source>
        <dbReference type="ARBA" id="ARBA00023136"/>
    </source>
</evidence>
<feature type="transmembrane region" description="Helical" evidence="14">
    <location>
        <begin position="448"/>
        <end position="465"/>
    </location>
</feature>
<evidence type="ECO:0000313" key="19">
    <source>
        <dbReference type="Proteomes" id="UP000297248"/>
    </source>
</evidence>
<feature type="transmembrane region" description="Helical" evidence="14">
    <location>
        <begin position="714"/>
        <end position="739"/>
    </location>
</feature>
<comment type="catalytic activity">
    <reaction evidence="1">
        <text>ATP + protein L-histidine = ADP + protein N-phospho-L-histidine.</text>
        <dbReference type="EC" id="2.7.13.3"/>
    </reaction>
</comment>
<evidence type="ECO:0000256" key="7">
    <source>
        <dbReference type="ARBA" id="ARBA00022692"/>
    </source>
</evidence>
<evidence type="ECO:0000259" key="15">
    <source>
        <dbReference type="PROSITE" id="PS50109"/>
    </source>
</evidence>
<dbReference type="AlphaFoldDB" id="A0A4Y8ADB4"/>
<keyword evidence="9 18" id="KW-0418">Kinase</keyword>
<dbReference type="PROSITE" id="PS50109">
    <property type="entry name" value="HIS_KIN"/>
    <property type="match status" value="1"/>
</dbReference>
<dbReference type="EMBL" id="SNQG01000003">
    <property type="protein sequence ID" value="TEW66644.1"/>
    <property type="molecule type" value="Genomic_DNA"/>
</dbReference>
<dbReference type="OrthoDB" id="9776727at2"/>
<evidence type="ECO:0000256" key="1">
    <source>
        <dbReference type="ARBA" id="ARBA00000085"/>
    </source>
</evidence>
<dbReference type="SMART" id="SM00387">
    <property type="entry name" value="HATPase_c"/>
    <property type="match status" value="1"/>
</dbReference>
<evidence type="ECO:0000256" key="6">
    <source>
        <dbReference type="ARBA" id="ARBA00022679"/>
    </source>
</evidence>
<evidence type="ECO:0000256" key="9">
    <source>
        <dbReference type="ARBA" id="ARBA00022777"/>
    </source>
</evidence>
<evidence type="ECO:0000313" key="20">
    <source>
        <dbReference type="Proteomes" id="UP000583101"/>
    </source>
</evidence>
<evidence type="ECO:0000313" key="18">
    <source>
        <dbReference type="EMBL" id="TEW66644.1"/>
    </source>
</evidence>
<evidence type="ECO:0000256" key="10">
    <source>
        <dbReference type="ARBA" id="ARBA00022840"/>
    </source>
</evidence>
<reference evidence="18 19" key="1">
    <citation type="journal article" date="2016" name="Int. J. Syst. Evol. Microbiol.">
        <title>Proposal of Mucilaginibacter phyllosphaerae sp. nov. isolated from the phyllosphere of Galium album.</title>
        <authorList>
            <person name="Aydogan E.L."/>
            <person name="Busse H.J."/>
            <person name="Moser G."/>
            <person name="Muller C."/>
            <person name="Kampfer P."/>
            <person name="Glaeser S.P."/>
        </authorList>
    </citation>
    <scope>NUCLEOTIDE SEQUENCE [LARGE SCALE GENOMIC DNA]</scope>
    <source>
        <strain evidence="18 19">PP-F2FG21</strain>
    </source>
</reference>
<dbReference type="Gene3D" id="1.10.287.130">
    <property type="match status" value="1"/>
</dbReference>
<organism evidence="18 19">
    <name type="scientific">Mucilaginibacter phyllosphaerae</name>
    <dbReference type="NCBI Taxonomy" id="1812349"/>
    <lineage>
        <taxon>Bacteria</taxon>
        <taxon>Pseudomonadati</taxon>
        <taxon>Bacteroidota</taxon>
        <taxon>Sphingobacteriia</taxon>
        <taxon>Sphingobacteriales</taxon>
        <taxon>Sphingobacteriaceae</taxon>
        <taxon>Mucilaginibacter</taxon>
    </lineage>
</organism>
<feature type="transmembrane region" description="Helical" evidence="14">
    <location>
        <begin position="317"/>
        <end position="342"/>
    </location>
</feature>
<keyword evidence="10" id="KW-0067">ATP-binding</keyword>
<evidence type="ECO:0000256" key="4">
    <source>
        <dbReference type="ARBA" id="ARBA00022475"/>
    </source>
</evidence>
<dbReference type="SUPFAM" id="SSF47384">
    <property type="entry name" value="Homodimeric domain of signal transducing histidine kinase"/>
    <property type="match status" value="1"/>
</dbReference>
<feature type="domain" description="Histidine kinase" evidence="15">
    <location>
        <begin position="1033"/>
        <end position="1244"/>
    </location>
</feature>
<dbReference type="InterPro" id="IPR003594">
    <property type="entry name" value="HATPase_dom"/>
</dbReference>
<name>A0A4Y8ADB4_9SPHI</name>
<feature type="domain" description="HAMP" evidence="16">
    <location>
        <begin position="964"/>
        <end position="1016"/>
    </location>
</feature>
<dbReference type="PRINTS" id="PR00344">
    <property type="entry name" value="BCTRLSENSOR"/>
</dbReference>
<dbReference type="Proteomes" id="UP000583101">
    <property type="component" value="Unassembled WGS sequence"/>
</dbReference>
<dbReference type="InterPro" id="IPR050398">
    <property type="entry name" value="HssS/ArlS-like"/>
</dbReference>
<evidence type="ECO:0000256" key="11">
    <source>
        <dbReference type="ARBA" id="ARBA00022989"/>
    </source>
</evidence>
<dbReference type="InterPro" id="IPR036097">
    <property type="entry name" value="HisK_dim/P_sf"/>
</dbReference>
<protein>
    <recommendedName>
        <fullName evidence="3">histidine kinase</fullName>
        <ecNumber evidence="3">2.7.13.3</ecNumber>
    </recommendedName>
</protein>